<name>A0AAV9JVG0_9PEZI</name>
<evidence type="ECO:0000313" key="3">
    <source>
        <dbReference type="Proteomes" id="UP001324427"/>
    </source>
</evidence>
<proteinExistence type="predicted"/>
<organism evidence="2 3">
    <name type="scientific">Oleoguttula mirabilis</name>
    <dbReference type="NCBI Taxonomy" id="1507867"/>
    <lineage>
        <taxon>Eukaryota</taxon>
        <taxon>Fungi</taxon>
        <taxon>Dikarya</taxon>
        <taxon>Ascomycota</taxon>
        <taxon>Pezizomycotina</taxon>
        <taxon>Dothideomycetes</taxon>
        <taxon>Dothideomycetidae</taxon>
        <taxon>Mycosphaerellales</taxon>
        <taxon>Teratosphaeriaceae</taxon>
        <taxon>Oleoguttula</taxon>
    </lineage>
</organism>
<dbReference type="Proteomes" id="UP001324427">
    <property type="component" value="Unassembled WGS sequence"/>
</dbReference>
<dbReference type="AlphaFoldDB" id="A0AAV9JVG0"/>
<dbReference type="EMBL" id="JAVFHQ010000003">
    <property type="protein sequence ID" value="KAK4549719.1"/>
    <property type="molecule type" value="Genomic_DNA"/>
</dbReference>
<feature type="domain" description="2EXR" evidence="1">
    <location>
        <begin position="10"/>
        <end position="66"/>
    </location>
</feature>
<dbReference type="InterPro" id="IPR038883">
    <property type="entry name" value="AN11006-like"/>
</dbReference>
<dbReference type="PANTHER" id="PTHR42085:SF2">
    <property type="entry name" value="F-BOX DOMAIN-CONTAINING PROTEIN"/>
    <property type="match status" value="1"/>
</dbReference>
<comment type="caution">
    <text evidence="2">The sequence shown here is derived from an EMBL/GenBank/DDBJ whole genome shotgun (WGS) entry which is preliminary data.</text>
</comment>
<dbReference type="InterPro" id="IPR045518">
    <property type="entry name" value="2EXR"/>
</dbReference>
<evidence type="ECO:0000313" key="2">
    <source>
        <dbReference type="EMBL" id="KAK4549719.1"/>
    </source>
</evidence>
<accession>A0AAV9JVG0</accession>
<gene>
    <name evidence="2" type="ORF">LTR36_005020</name>
</gene>
<evidence type="ECO:0000259" key="1">
    <source>
        <dbReference type="Pfam" id="PF20150"/>
    </source>
</evidence>
<dbReference type="PANTHER" id="PTHR42085">
    <property type="entry name" value="F-BOX DOMAIN-CONTAINING PROTEIN"/>
    <property type="match status" value="1"/>
</dbReference>
<sequence length="189" mass="21814">MASGDAAIAPFFKLPGELRNRIYRLVLIDDDLIQVEKEGFEEPPVLLVCHDIRSEALPIYYCENHFCLCVKSFNPTVALCWTRKIRELKKHYNISLPITVDMDMYANWSNLILWLQRLHTGDIFAGLDYDTTDGVEDYTIVVMMRQVEDLRSLPWTHVGKAMGHFRKLLSEHHDGDWAMDEGQRTDGGV</sequence>
<protein>
    <recommendedName>
        <fullName evidence="1">2EXR domain-containing protein</fullName>
    </recommendedName>
</protein>
<dbReference type="Pfam" id="PF20150">
    <property type="entry name" value="2EXR"/>
    <property type="match status" value="1"/>
</dbReference>
<reference evidence="2 3" key="1">
    <citation type="submission" date="2021-11" db="EMBL/GenBank/DDBJ databases">
        <title>Black yeast isolated from Biological Soil Crust.</title>
        <authorList>
            <person name="Kurbessoian T."/>
        </authorList>
    </citation>
    <scope>NUCLEOTIDE SEQUENCE [LARGE SCALE GENOMIC DNA]</scope>
    <source>
        <strain evidence="2 3">CCFEE 5522</strain>
    </source>
</reference>
<keyword evidence="3" id="KW-1185">Reference proteome</keyword>